<dbReference type="InterPro" id="IPR013520">
    <property type="entry name" value="Ribonucl_H"/>
</dbReference>
<dbReference type="Pfam" id="PF00929">
    <property type="entry name" value="RNase_T"/>
    <property type="match status" value="1"/>
</dbReference>
<evidence type="ECO:0000313" key="3">
    <source>
        <dbReference type="Proteomes" id="UP000220251"/>
    </source>
</evidence>
<dbReference type="GO" id="GO:0004527">
    <property type="term" value="F:exonuclease activity"/>
    <property type="evidence" value="ECO:0007669"/>
    <property type="project" value="UniProtKB-ARBA"/>
</dbReference>
<name>A0A0H5DPT8_9BACT</name>
<dbReference type="SUPFAM" id="SSF53098">
    <property type="entry name" value="Ribonuclease H-like"/>
    <property type="match status" value="1"/>
</dbReference>
<dbReference type="GO" id="GO:0006259">
    <property type="term" value="P:DNA metabolic process"/>
    <property type="evidence" value="ECO:0007669"/>
    <property type="project" value="UniProtKB-ARBA"/>
</dbReference>
<accession>A0A0H5DPT8</accession>
<dbReference type="InterPro" id="IPR036397">
    <property type="entry name" value="RNaseH_sf"/>
</dbReference>
<dbReference type="Proteomes" id="UP000220251">
    <property type="component" value="Unassembled WGS sequence"/>
</dbReference>
<keyword evidence="3" id="KW-1185">Reference proteome</keyword>
<dbReference type="Gene3D" id="3.30.420.10">
    <property type="entry name" value="Ribonuclease H-like superfamily/Ribonuclease H"/>
    <property type="match status" value="1"/>
</dbReference>
<feature type="domain" description="Exonuclease" evidence="1">
    <location>
        <begin position="2"/>
        <end position="195"/>
    </location>
</feature>
<dbReference type="RefSeq" id="WP_098037898.1">
    <property type="nucleotide sequence ID" value="NZ_CWGJ01000011.1"/>
</dbReference>
<dbReference type="GO" id="GO:0003676">
    <property type="term" value="F:nucleic acid binding"/>
    <property type="evidence" value="ECO:0007669"/>
    <property type="project" value="InterPro"/>
</dbReference>
<gene>
    <name evidence="2" type="ORF">ELAC_0691</name>
</gene>
<dbReference type="CDD" id="cd06127">
    <property type="entry name" value="DEDDh"/>
    <property type="match status" value="1"/>
</dbReference>
<organism evidence="2 3">
    <name type="scientific">Estrella lausannensis</name>
    <dbReference type="NCBI Taxonomy" id="483423"/>
    <lineage>
        <taxon>Bacteria</taxon>
        <taxon>Pseudomonadati</taxon>
        <taxon>Chlamydiota</taxon>
        <taxon>Chlamydiia</taxon>
        <taxon>Parachlamydiales</taxon>
        <taxon>Candidatus Criblamydiaceae</taxon>
        <taxon>Estrella</taxon>
    </lineage>
</organism>
<sequence length="195" mass="22282">MLAVFLDIETTGLDPARHKAIDIAMQAVDLSTLQRKGHYRSVIKHPQEVWELRDPSSTLINGFTYTDLLTGKASPHVKEEIITFFEDHEIVRGHAIFICQNPAFDRSFFSQIVDIPTQESLQWPYHWLDLASMYFALQVQESIEQGKSFPENITLSKNKIAERFNLPPEGQPHKALGGVNHLIECYQALFGIRFS</sequence>
<dbReference type="EMBL" id="CWGJ01000011">
    <property type="protein sequence ID" value="CRX38043.1"/>
    <property type="molecule type" value="Genomic_DNA"/>
</dbReference>
<proteinExistence type="predicted"/>
<dbReference type="InterPro" id="IPR012337">
    <property type="entry name" value="RNaseH-like_sf"/>
</dbReference>
<dbReference type="OrthoDB" id="9776650at2"/>
<dbReference type="SMART" id="SM00479">
    <property type="entry name" value="EXOIII"/>
    <property type="match status" value="1"/>
</dbReference>
<evidence type="ECO:0000313" key="2">
    <source>
        <dbReference type="EMBL" id="CRX38043.1"/>
    </source>
</evidence>
<protein>
    <recommendedName>
        <fullName evidence="1">Exonuclease domain-containing protein</fullName>
    </recommendedName>
</protein>
<reference evidence="3" key="1">
    <citation type="submission" date="2015-06" db="EMBL/GenBank/DDBJ databases">
        <authorList>
            <person name="Bertelli C."/>
        </authorList>
    </citation>
    <scope>NUCLEOTIDE SEQUENCE [LARGE SCALE GENOMIC DNA]</scope>
    <source>
        <strain evidence="3">CRIB-30</strain>
    </source>
</reference>
<evidence type="ECO:0000259" key="1">
    <source>
        <dbReference type="SMART" id="SM00479"/>
    </source>
</evidence>
<dbReference type="AlphaFoldDB" id="A0A0H5DPT8"/>